<gene>
    <name evidence="12" type="ORF">DL89DRAFT_291643</name>
</gene>
<dbReference type="GO" id="GO:0046513">
    <property type="term" value="P:ceramide biosynthetic process"/>
    <property type="evidence" value="ECO:0007669"/>
    <property type="project" value="TreeGrafter"/>
</dbReference>
<dbReference type="PANTHER" id="PTHR21290:SF25">
    <property type="entry name" value="SPHINGOMYELIN SYNTHASE-RELATED PROTEIN 1"/>
    <property type="match status" value="1"/>
</dbReference>
<dbReference type="GeneID" id="63806866"/>
<dbReference type="GO" id="GO:0000139">
    <property type="term" value="C:Golgi membrane"/>
    <property type="evidence" value="ECO:0007669"/>
    <property type="project" value="TreeGrafter"/>
</dbReference>
<comment type="caution">
    <text evidence="12">The sequence shown here is derived from an EMBL/GenBank/DDBJ whole genome shotgun (WGS) entry which is preliminary data.</text>
</comment>
<dbReference type="GO" id="GO:0005886">
    <property type="term" value="C:plasma membrane"/>
    <property type="evidence" value="ECO:0007669"/>
    <property type="project" value="TreeGrafter"/>
</dbReference>
<evidence type="ECO:0000256" key="2">
    <source>
        <dbReference type="ARBA" id="ARBA00005441"/>
    </source>
</evidence>
<evidence type="ECO:0000313" key="13">
    <source>
        <dbReference type="Proteomes" id="UP000193922"/>
    </source>
</evidence>
<dbReference type="GO" id="GO:0047493">
    <property type="term" value="F:ceramide cholinephosphotransferase activity"/>
    <property type="evidence" value="ECO:0007669"/>
    <property type="project" value="TreeGrafter"/>
</dbReference>
<reference evidence="12 13" key="1">
    <citation type="submission" date="2016-07" db="EMBL/GenBank/DDBJ databases">
        <title>Pervasive Adenine N6-methylation of Active Genes in Fungi.</title>
        <authorList>
            <consortium name="DOE Joint Genome Institute"/>
            <person name="Mondo S.J."/>
            <person name="Dannebaum R.O."/>
            <person name="Kuo R.C."/>
            <person name="Labutti K."/>
            <person name="Haridas S."/>
            <person name="Kuo A."/>
            <person name="Salamov A."/>
            <person name="Ahrendt S.R."/>
            <person name="Lipzen A."/>
            <person name="Sullivan W."/>
            <person name="Andreopoulos W.B."/>
            <person name="Clum A."/>
            <person name="Lindquist E."/>
            <person name="Daum C."/>
            <person name="Ramamoorthy G.K."/>
            <person name="Gryganskyi A."/>
            <person name="Culley D."/>
            <person name="Magnuson J.K."/>
            <person name="James T.Y."/>
            <person name="O'Malley M.A."/>
            <person name="Stajich J.E."/>
            <person name="Spatafora J.W."/>
            <person name="Visel A."/>
            <person name="Grigoriev I.V."/>
        </authorList>
    </citation>
    <scope>NUCLEOTIDE SEQUENCE [LARGE SCALE GENOMIC DNA]</scope>
    <source>
        <strain evidence="12 13">ATCC 12442</strain>
    </source>
</reference>
<feature type="transmembrane region" description="Helical" evidence="10">
    <location>
        <begin position="98"/>
        <end position="114"/>
    </location>
</feature>
<dbReference type="EMBL" id="MCFD01000003">
    <property type="protein sequence ID" value="ORX72485.1"/>
    <property type="molecule type" value="Genomic_DNA"/>
</dbReference>
<keyword evidence="5" id="KW-0746">Sphingolipid metabolism</keyword>
<dbReference type="OrthoDB" id="422827at2759"/>
<protein>
    <recommendedName>
        <fullName evidence="11">Sphingomyelin synthase-like domain-containing protein</fullName>
    </recommendedName>
</protein>
<name>A0A1Y1WGG5_9FUNG</name>
<evidence type="ECO:0000256" key="9">
    <source>
        <dbReference type="SAM" id="MobiDB-lite"/>
    </source>
</evidence>
<dbReference type="InterPro" id="IPR045221">
    <property type="entry name" value="Sphingomyelin_synth-like"/>
</dbReference>
<keyword evidence="8 10" id="KW-0472">Membrane</keyword>
<keyword evidence="13" id="KW-1185">Reference proteome</keyword>
<dbReference type="Pfam" id="PF14360">
    <property type="entry name" value="PAP2_C"/>
    <property type="match status" value="1"/>
</dbReference>
<feature type="transmembrane region" description="Helical" evidence="10">
    <location>
        <begin position="42"/>
        <end position="62"/>
    </location>
</feature>
<feature type="compositionally biased region" description="Low complexity" evidence="9">
    <location>
        <begin position="181"/>
        <end position="202"/>
    </location>
</feature>
<feature type="transmembrane region" description="Helical" evidence="10">
    <location>
        <begin position="147"/>
        <end position="164"/>
    </location>
</feature>
<dbReference type="Proteomes" id="UP000193922">
    <property type="component" value="Unassembled WGS sequence"/>
</dbReference>
<dbReference type="GO" id="GO:0033188">
    <property type="term" value="F:sphingomyelin synthase activity"/>
    <property type="evidence" value="ECO:0007669"/>
    <property type="project" value="TreeGrafter"/>
</dbReference>
<dbReference type="PANTHER" id="PTHR21290">
    <property type="entry name" value="SPHINGOMYELIN SYNTHETASE"/>
    <property type="match status" value="1"/>
</dbReference>
<proteinExistence type="inferred from homology"/>
<evidence type="ECO:0000256" key="10">
    <source>
        <dbReference type="SAM" id="Phobius"/>
    </source>
</evidence>
<sequence>MPFVPQVWVSDAFVNSAALVCAVGCSLMVRGWQAKLVLIRRIGWMMAVLYFLRSITISLTTLPPSLKECVPVLPKDTHDLLAHIPGSMSGQISACTDKIFSGHTAILAISFLFWTRYARHWAFIAYSAIHTVIGMISVLAVRYHYSIDVLLAMVLAFFVHHVYYTSLDRAILHRIVVSNDSGAQDSASSSSSSSTGSMSLASHVGQESSEHAYSRVQENDDSAGEQFEQPPASPEKMLRRVRLATHIAVTVPAAADEECLDTEYYKPGRMDANSIHLMAVNRPMSRALPRVVAWMDGLQFR</sequence>
<comment type="similarity">
    <text evidence="2">Belongs to the sphingomyelin synthase family.</text>
</comment>
<evidence type="ECO:0000256" key="5">
    <source>
        <dbReference type="ARBA" id="ARBA00022919"/>
    </source>
</evidence>
<keyword evidence="7" id="KW-0443">Lipid metabolism</keyword>
<keyword evidence="6 10" id="KW-1133">Transmembrane helix</keyword>
<comment type="subcellular location">
    <subcellularLocation>
        <location evidence="1">Membrane</location>
        <topology evidence="1">Multi-pass membrane protein</topology>
    </subcellularLocation>
</comment>
<keyword evidence="3" id="KW-0808">Transferase</keyword>
<evidence type="ECO:0000256" key="8">
    <source>
        <dbReference type="ARBA" id="ARBA00023136"/>
    </source>
</evidence>
<dbReference type="GO" id="GO:0005789">
    <property type="term" value="C:endoplasmic reticulum membrane"/>
    <property type="evidence" value="ECO:0007669"/>
    <property type="project" value="TreeGrafter"/>
</dbReference>
<evidence type="ECO:0000259" key="11">
    <source>
        <dbReference type="Pfam" id="PF14360"/>
    </source>
</evidence>
<evidence type="ECO:0000256" key="4">
    <source>
        <dbReference type="ARBA" id="ARBA00022692"/>
    </source>
</evidence>
<organism evidence="12 13">
    <name type="scientific">Linderina pennispora</name>
    <dbReference type="NCBI Taxonomy" id="61395"/>
    <lineage>
        <taxon>Eukaryota</taxon>
        <taxon>Fungi</taxon>
        <taxon>Fungi incertae sedis</taxon>
        <taxon>Zoopagomycota</taxon>
        <taxon>Kickxellomycotina</taxon>
        <taxon>Kickxellomycetes</taxon>
        <taxon>Kickxellales</taxon>
        <taxon>Kickxellaceae</taxon>
        <taxon>Linderina</taxon>
    </lineage>
</organism>
<feature type="transmembrane region" description="Helical" evidence="10">
    <location>
        <begin position="12"/>
        <end position="30"/>
    </location>
</feature>
<keyword evidence="4 10" id="KW-0812">Transmembrane</keyword>
<dbReference type="RefSeq" id="XP_040745909.1">
    <property type="nucleotide sequence ID" value="XM_040890218.1"/>
</dbReference>
<evidence type="ECO:0000256" key="7">
    <source>
        <dbReference type="ARBA" id="ARBA00023098"/>
    </source>
</evidence>
<dbReference type="AlphaFoldDB" id="A0A1Y1WGG5"/>
<dbReference type="InterPro" id="IPR025749">
    <property type="entry name" value="Sphingomyelin_synth-like_dom"/>
</dbReference>
<dbReference type="STRING" id="61395.A0A1Y1WGG5"/>
<feature type="transmembrane region" description="Helical" evidence="10">
    <location>
        <begin position="121"/>
        <end position="141"/>
    </location>
</feature>
<feature type="region of interest" description="Disordered" evidence="9">
    <location>
        <begin position="181"/>
        <end position="234"/>
    </location>
</feature>
<evidence type="ECO:0000313" key="12">
    <source>
        <dbReference type="EMBL" id="ORX72485.1"/>
    </source>
</evidence>
<evidence type="ECO:0000256" key="6">
    <source>
        <dbReference type="ARBA" id="ARBA00022989"/>
    </source>
</evidence>
<evidence type="ECO:0000256" key="1">
    <source>
        <dbReference type="ARBA" id="ARBA00004141"/>
    </source>
</evidence>
<accession>A0A1Y1WGG5</accession>
<feature type="domain" description="Sphingomyelin synthase-like" evidence="11">
    <location>
        <begin position="95"/>
        <end position="164"/>
    </location>
</feature>
<evidence type="ECO:0000256" key="3">
    <source>
        <dbReference type="ARBA" id="ARBA00022679"/>
    </source>
</evidence>